<evidence type="ECO:0000313" key="3">
    <source>
        <dbReference type="Proteomes" id="UP001445076"/>
    </source>
</evidence>
<sequence length="119" mass="13355">SFTLLYHSLHLSLYLSHFISASHALLANTPFISLFVTLSDLHEQNMAGSVINSQAVCVALQLGAGEHAPSHFTLFLPYQHYLSFGCIFFFISMAIKARWPKEENTFAIIHSIPVFRTLT</sequence>
<evidence type="ECO:0000256" key="1">
    <source>
        <dbReference type="SAM" id="Phobius"/>
    </source>
</evidence>
<evidence type="ECO:0000313" key="2">
    <source>
        <dbReference type="EMBL" id="KAK8749115.1"/>
    </source>
</evidence>
<name>A0AAW0XX44_CHEQU</name>
<protein>
    <submittedName>
        <fullName evidence="2">Uncharacterized protein</fullName>
    </submittedName>
</protein>
<reference evidence="2 3" key="1">
    <citation type="journal article" date="2024" name="BMC Genomics">
        <title>Genome assembly of redclaw crayfish (Cherax quadricarinatus) provides insights into its immune adaptation and hypoxia tolerance.</title>
        <authorList>
            <person name="Liu Z."/>
            <person name="Zheng J."/>
            <person name="Li H."/>
            <person name="Fang K."/>
            <person name="Wang S."/>
            <person name="He J."/>
            <person name="Zhou D."/>
            <person name="Weng S."/>
            <person name="Chi M."/>
            <person name="Gu Z."/>
            <person name="He J."/>
            <person name="Li F."/>
            <person name="Wang M."/>
        </authorList>
    </citation>
    <scope>NUCLEOTIDE SEQUENCE [LARGE SCALE GENOMIC DNA]</scope>
    <source>
        <strain evidence="2">ZL_2023a</strain>
    </source>
</reference>
<keyword evidence="1" id="KW-0812">Transmembrane</keyword>
<proteinExistence type="predicted"/>
<keyword evidence="1" id="KW-0472">Membrane</keyword>
<gene>
    <name evidence="2" type="ORF">OTU49_015682</name>
</gene>
<keyword evidence="3" id="KW-1185">Reference proteome</keyword>
<dbReference type="Proteomes" id="UP001445076">
    <property type="component" value="Unassembled WGS sequence"/>
</dbReference>
<organism evidence="2 3">
    <name type="scientific">Cherax quadricarinatus</name>
    <name type="common">Australian red claw crayfish</name>
    <dbReference type="NCBI Taxonomy" id="27406"/>
    <lineage>
        <taxon>Eukaryota</taxon>
        <taxon>Metazoa</taxon>
        <taxon>Ecdysozoa</taxon>
        <taxon>Arthropoda</taxon>
        <taxon>Crustacea</taxon>
        <taxon>Multicrustacea</taxon>
        <taxon>Malacostraca</taxon>
        <taxon>Eumalacostraca</taxon>
        <taxon>Eucarida</taxon>
        <taxon>Decapoda</taxon>
        <taxon>Pleocyemata</taxon>
        <taxon>Astacidea</taxon>
        <taxon>Parastacoidea</taxon>
        <taxon>Parastacidae</taxon>
        <taxon>Cherax</taxon>
    </lineage>
</organism>
<comment type="caution">
    <text evidence="2">The sequence shown here is derived from an EMBL/GenBank/DDBJ whole genome shotgun (WGS) entry which is preliminary data.</text>
</comment>
<dbReference type="AlphaFoldDB" id="A0AAW0XX44"/>
<dbReference type="EMBL" id="JARKIK010000010">
    <property type="protein sequence ID" value="KAK8749115.1"/>
    <property type="molecule type" value="Genomic_DNA"/>
</dbReference>
<feature type="non-terminal residue" evidence="2">
    <location>
        <position position="1"/>
    </location>
</feature>
<keyword evidence="1" id="KW-1133">Transmembrane helix</keyword>
<accession>A0AAW0XX44</accession>
<feature type="transmembrane region" description="Helical" evidence="1">
    <location>
        <begin position="12"/>
        <end position="36"/>
    </location>
</feature>
<feature type="transmembrane region" description="Helical" evidence="1">
    <location>
        <begin position="78"/>
        <end position="95"/>
    </location>
</feature>